<dbReference type="Gene3D" id="2.160.20.10">
    <property type="entry name" value="Single-stranded right-handed beta-helix, Pectin lyase-like"/>
    <property type="match status" value="1"/>
</dbReference>
<organism evidence="2 3">
    <name type="scientific">Pendulispora brunnea</name>
    <dbReference type="NCBI Taxonomy" id="2905690"/>
    <lineage>
        <taxon>Bacteria</taxon>
        <taxon>Pseudomonadati</taxon>
        <taxon>Myxococcota</taxon>
        <taxon>Myxococcia</taxon>
        <taxon>Myxococcales</taxon>
        <taxon>Sorangiineae</taxon>
        <taxon>Pendulisporaceae</taxon>
        <taxon>Pendulispora</taxon>
    </lineage>
</organism>
<evidence type="ECO:0000256" key="1">
    <source>
        <dbReference type="SAM" id="MobiDB-lite"/>
    </source>
</evidence>
<feature type="region of interest" description="Disordered" evidence="1">
    <location>
        <begin position="409"/>
        <end position="454"/>
    </location>
</feature>
<dbReference type="RefSeq" id="WP_394847162.1">
    <property type="nucleotide sequence ID" value="NZ_CP089982.1"/>
</dbReference>
<feature type="compositionally biased region" description="Gly residues" evidence="1">
    <location>
        <begin position="441"/>
        <end position="454"/>
    </location>
</feature>
<feature type="compositionally biased region" description="Gly residues" evidence="1">
    <location>
        <begin position="409"/>
        <end position="418"/>
    </location>
</feature>
<dbReference type="SUPFAM" id="SSF51126">
    <property type="entry name" value="Pectin lyase-like"/>
    <property type="match status" value="1"/>
</dbReference>
<proteinExistence type="predicted"/>
<dbReference type="Proteomes" id="UP001379533">
    <property type="component" value="Chromosome"/>
</dbReference>
<name>A0ABZ2KNV5_9BACT</name>
<protein>
    <submittedName>
        <fullName evidence="2">Uncharacterized protein</fullName>
    </submittedName>
</protein>
<gene>
    <name evidence="2" type="ORF">LZC95_06795</name>
</gene>
<keyword evidence="3" id="KW-1185">Reference proteome</keyword>
<evidence type="ECO:0000313" key="3">
    <source>
        <dbReference type="Proteomes" id="UP001379533"/>
    </source>
</evidence>
<feature type="compositionally biased region" description="Gly residues" evidence="1">
    <location>
        <begin position="366"/>
        <end position="378"/>
    </location>
</feature>
<feature type="region of interest" description="Disordered" evidence="1">
    <location>
        <begin position="476"/>
        <end position="511"/>
    </location>
</feature>
<feature type="region of interest" description="Disordered" evidence="1">
    <location>
        <begin position="331"/>
        <end position="351"/>
    </location>
</feature>
<feature type="compositionally biased region" description="Gly residues" evidence="1">
    <location>
        <begin position="337"/>
        <end position="348"/>
    </location>
</feature>
<dbReference type="InterPro" id="IPR012334">
    <property type="entry name" value="Pectin_lyas_fold"/>
</dbReference>
<sequence length="511" mass="49433">MRRVGIVFGVSVFVACGGSSSDPGTGGGGREPRPVIEGCPVAPPAEAEWGISDKCGLFVSSSKGTATGDGSSVFPFASLQKAIDAAKVNGKRVYACAQSYREQITLAEDVEIYGYFDCSAPTWKTGPAKAVIDGPSSPAVKATGIHNARVDGFEIRSPDATTPSGSSIAVVAISSPGVKIYNSKIRAGAGAKGADGVEGLQLVPDAGLNGSPPLFEVSCKEGACSANRIGPLGGHMGFCSGRSEYPIQPGGWGGIGGIYTADSAGRWVENAPPEPGAPQGPVAQYDVALGAGVNGSPPPAIARSGATGVDGRSGDGIGGFSEIGEYVPSNGLKGTDGRPGQGGGGGGAHAPFRQAREENEQLVTSTGGGGGAGGCPGVAGTPGGGGGASVALVAVQSPIQIFASTIETVGGGGGGKGTNGSAPTPGGEAGGLPNYPSLSGAHGGAGGRAGVSGSGGGGPSIGIAFKAGAPILTTTDARPGPGGAGVPELRVDGRGTVPASAQGVSVPTREF</sequence>
<dbReference type="InterPro" id="IPR011050">
    <property type="entry name" value="Pectin_lyase_fold/virulence"/>
</dbReference>
<evidence type="ECO:0000313" key="2">
    <source>
        <dbReference type="EMBL" id="WXB00369.1"/>
    </source>
</evidence>
<accession>A0ABZ2KNV5</accession>
<reference evidence="2 3" key="1">
    <citation type="submission" date="2021-12" db="EMBL/GenBank/DDBJ databases">
        <title>Discovery of the Pendulisporaceae a myxobacterial family with distinct sporulation behavior and unique specialized metabolism.</title>
        <authorList>
            <person name="Garcia R."/>
            <person name="Popoff A."/>
            <person name="Bader C.D."/>
            <person name="Loehr J."/>
            <person name="Walesch S."/>
            <person name="Walt C."/>
            <person name="Boldt J."/>
            <person name="Bunk B."/>
            <person name="Haeckl F.J.F.P.J."/>
            <person name="Gunesch A.P."/>
            <person name="Birkelbach J."/>
            <person name="Nuebel U."/>
            <person name="Pietschmann T."/>
            <person name="Bach T."/>
            <person name="Mueller R."/>
        </authorList>
    </citation>
    <scope>NUCLEOTIDE SEQUENCE [LARGE SCALE GENOMIC DNA]</scope>
    <source>
        <strain evidence="2 3">MSr12523</strain>
    </source>
</reference>
<feature type="region of interest" description="Disordered" evidence="1">
    <location>
        <begin position="359"/>
        <end position="378"/>
    </location>
</feature>
<dbReference type="PROSITE" id="PS51257">
    <property type="entry name" value="PROKAR_LIPOPROTEIN"/>
    <property type="match status" value="1"/>
</dbReference>
<dbReference type="EMBL" id="CP089982">
    <property type="protein sequence ID" value="WXB00369.1"/>
    <property type="molecule type" value="Genomic_DNA"/>
</dbReference>